<reference evidence="8 9" key="1">
    <citation type="submission" date="2019-08" db="EMBL/GenBank/DDBJ databases">
        <title>Whole genome of Aphis craccivora.</title>
        <authorList>
            <person name="Voronova N.V."/>
            <person name="Shulinski R.S."/>
            <person name="Bandarenka Y.V."/>
            <person name="Zhorov D.G."/>
            <person name="Warner D."/>
        </authorList>
    </citation>
    <scope>NUCLEOTIDE SEQUENCE [LARGE SCALE GENOMIC DNA]</scope>
    <source>
        <strain evidence="8">180601</strain>
        <tissue evidence="8">Whole Body</tissue>
    </source>
</reference>
<dbReference type="Gene3D" id="6.20.210.20">
    <property type="entry name" value="THAP domain"/>
    <property type="match status" value="1"/>
</dbReference>
<dbReference type="GO" id="GO:0008270">
    <property type="term" value="F:zinc ion binding"/>
    <property type="evidence" value="ECO:0007669"/>
    <property type="project" value="UniProtKB-KW"/>
</dbReference>
<evidence type="ECO:0000256" key="3">
    <source>
        <dbReference type="ARBA" id="ARBA00022833"/>
    </source>
</evidence>
<gene>
    <name evidence="8" type="ORF">FWK35_00035351</name>
</gene>
<dbReference type="EMBL" id="VUJU01007143">
    <property type="protein sequence ID" value="KAF0746609.1"/>
    <property type="molecule type" value="Genomic_DNA"/>
</dbReference>
<dbReference type="SUPFAM" id="SSF57716">
    <property type="entry name" value="Glucocorticoid receptor-like (DNA-binding domain)"/>
    <property type="match status" value="2"/>
</dbReference>
<keyword evidence="6" id="KW-0472">Membrane</keyword>
<dbReference type="GO" id="GO:0043565">
    <property type="term" value="F:sequence-specific DNA binding"/>
    <property type="evidence" value="ECO:0007669"/>
    <property type="project" value="InterPro"/>
</dbReference>
<dbReference type="SMART" id="SM00980">
    <property type="entry name" value="THAP"/>
    <property type="match status" value="2"/>
</dbReference>
<dbReference type="InterPro" id="IPR026516">
    <property type="entry name" value="THAP1/10"/>
</dbReference>
<dbReference type="PROSITE" id="PS50950">
    <property type="entry name" value="ZF_THAP"/>
    <property type="match status" value="2"/>
</dbReference>
<evidence type="ECO:0000256" key="5">
    <source>
        <dbReference type="PROSITE-ProRule" id="PRU00309"/>
    </source>
</evidence>
<proteinExistence type="predicted"/>
<evidence type="ECO:0000259" key="7">
    <source>
        <dbReference type="PROSITE" id="PS50950"/>
    </source>
</evidence>
<keyword evidence="6" id="KW-0812">Transmembrane</keyword>
<feature type="domain" description="THAP-type" evidence="7">
    <location>
        <begin position="137"/>
        <end position="233"/>
    </location>
</feature>
<dbReference type="InterPro" id="IPR038441">
    <property type="entry name" value="THAP_Znf_sf"/>
</dbReference>
<feature type="transmembrane region" description="Helical" evidence="6">
    <location>
        <begin position="88"/>
        <end position="110"/>
    </location>
</feature>
<dbReference type="AlphaFoldDB" id="A0A6G0Y0G1"/>
<evidence type="ECO:0000313" key="9">
    <source>
        <dbReference type="Proteomes" id="UP000478052"/>
    </source>
</evidence>
<evidence type="ECO:0000313" key="8">
    <source>
        <dbReference type="EMBL" id="KAF0746609.1"/>
    </source>
</evidence>
<dbReference type="SMART" id="SM00692">
    <property type="entry name" value="DM3"/>
    <property type="match status" value="2"/>
</dbReference>
<protein>
    <recommendedName>
        <fullName evidence="7">THAP-type domain-containing protein</fullName>
    </recommendedName>
</protein>
<keyword evidence="1" id="KW-0479">Metal-binding</keyword>
<accession>A0A6G0Y0G1</accession>
<organism evidence="8 9">
    <name type="scientific">Aphis craccivora</name>
    <name type="common">Cowpea aphid</name>
    <dbReference type="NCBI Taxonomy" id="307492"/>
    <lineage>
        <taxon>Eukaryota</taxon>
        <taxon>Metazoa</taxon>
        <taxon>Ecdysozoa</taxon>
        <taxon>Arthropoda</taxon>
        <taxon>Hexapoda</taxon>
        <taxon>Insecta</taxon>
        <taxon>Pterygota</taxon>
        <taxon>Neoptera</taxon>
        <taxon>Paraneoptera</taxon>
        <taxon>Hemiptera</taxon>
        <taxon>Sternorrhyncha</taxon>
        <taxon>Aphidomorpha</taxon>
        <taxon>Aphidoidea</taxon>
        <taxon>Aphididae</taxon>
        <taxon>Aphidini</taxon>
        <taxon>Aphis</taxon>
        <taxon>Aphis</taxon>
    </lineage>
</organism>
<sequence length="584" mass="66829">MPWCIITGCSNNLKATKQHDKDVSYHIFPKNPQRRNAWMNNIKQPFKFNADTSYVCSKHFVSDDFECNSLKEQLLNIKVKRQLKRTGWLRIYLCFYVCKIVSAIPTINMLNTSKEEKLTNDVNDPVACLTFNNRSDVQKCCAVSNCNSIMHSESDKSNQMRNNKIMFHTFPTDTVILEKWLKFCNNDKTILHEYQNFLICSKHFNKDNYENKYTNESSHPIKVLKKDAVPTLNGGIKNVEDDLSKSERKKIVDKLLADYEEHQKNEKSYLNGMVTKYPSFFSPKINSNAKLGDKLKLLKSLDNPITYPPSKKRKISTAPKLDTELESPFINKLTRKMNQNIQVTHVKGGVMLHALPKPANHVKNSHLDKIVTDEDQEIIIVTEDEASHIDLSSYEEEVKGNNTEVIIVTDSKGTENVLKHVKSVPKKSLTNKVNSDNKCEKLLQNNDSLCIPLNIGKGSLSQDKSCQVIIPCHGCENRSLKINKLLRERTRLLKDLNQNGTWKDPDEINTLKKMNGVLSLLLKQCIGEKNGKKSQSIRVDLVQDSIERIDRGWSMQDTSETLSQALSNNAYDEFARAFEIINEI</sequence>
<dbReference type="InterPro" id="IPR006612">
    <property type="entry name" value="THAP_Znf"/>
</dbReference>
<feature type="domain" description="THAP-type" evidence="7">
    <location>
        <begin position="1"/>
        <end position="92"/>
    </location>
</feature>
<dbReference type="Proteomes" id="UP000478052">
    <property type="component" value="Unassembled WGS sequence"/>
</dbReference>
<evidence type="ECO:0000256" key="2">
    <source>
        <dbReference type="ARBA" id="ARBA00022771"/>
    </source>
</evidence>
<keyword evidence="2 5" id="KW-0863">Zinc-finger</keyword>
<keyword evidence="3" id="KW-0862">Zinc</keyword>
<comment type="caution">
    <text evidence="8">The sequence shown here is derived from an EMBL/GenBank/DDBJ whole genome shotgun (WGS) entry which is preliminary data.</text>
</comment>
<keyword evidence="4 5" id="KW-0238">DNA-binding</keyword>
<evidence type="ECO:0000256" key="6">
    <source>
        <dbReference type="SAM" id="Phobius"/>
    </source>
</evidence>
<dbReference type="OrthoDB" id="6611136at2759"/>
<keyword evidence="9" id="KW-1185">Reference proteome</keyword>
<evidence type="ECO:0000256" key="4">
    <source>
        <dbReference type="ARBA" id="ARBA00023125"/>
    </source>
</evidence>
<dbReference type="Pfam" id="PF05485">
    <property type="entry name" value="THAP"/>
    <property type="match status" value="2"/>
</dbReference>
<evidence type="ECO:0000256" key="1">
    <source>
        <dbReference type="ARBA" id="ARBA00022723"/>
    </source>
</evidence>
<name>A0A6G0Y0G1_APHCR</name>
<dbReference type="PANTHER" id="PTHR46600">
    <property type="entry name" value="THAP DOMAIN-CONTAINING"/>
    <property type="match status" value="1"/>
</dbReference>
<dbReference type="PANTHER" id="PTHR46600:SF11">
    <property type="entry name" value="THAP DOMAIN-CONTAINING PROTEIN 10"/>
    <property type="match status" value="1"/>
</dbReference>
<keyword evidence="6" id="KW-1133">Transmembrane helix</keyword>